<comment type="catalytic activity">
    <reaction evidence="7">
        <text>L-cysteinyl-[prolipoprotein] + a 1,2-diacyl-sn-glycero-3-phospho-(1'-sn-glycerol) = an S-1,2-diacyl-sn-glyceryl-L-cysteinyl-[prolipoprotein] + sn-glycerol 1-phosphate + H(+)</text>
        <dbReference type="Rhea" id="RHEA:56712"/>
        <dbReference type="Rhea" id="RHEA-COMP:14679"/>
        <dbReference type="Rhea" id="RHEA-COMP:14680"/>
        <dbReference type="ChEBI" id="CHEBI:15378"/>
        <dbReference type="ChEBI" id="CHEBI:29950"/>
        <dbReference type="ChEBI" id="CHEBI:57685"/>
        <dbReference type="ChEBI" id="CHEBI:64716"/>
        <dbReference type="ChEBI" id="CHEBI:140658"/>
        <dbReference type="EC" id="2.5.1.145"/>
    </reaction>
</comment>
<dbReference type="GO" id="GO:0042158">
    <property type="term" value="P:lipoprotein biosynthetic process"/>
    <property type="evidence" value="ECO:0007669"/>
    <property type="project" value="UniProtKB-UniRule"/>
</dbReference>
<dbReference type="EMBL" id="CP049866">
    <property type="protein sequence ID" value="QIK76276.1"/>
    <property type="molecule type" value="Genomic_DNA"/>
</dbReference>
<keyword evidence="9" id="KW-1185">Reference proteome</keyword>
<evidence type="ECO:0000313" key="9">
    <source>
        <dbReference type="Proteomes" id="UP000502035"/>
    </source>
</evidence>
<keyword evidence="5 7" id="KW-1133">Transmembrane helix</keyword>
<comment type="pathway">
    <text evidence="7">Protein modification; lipoprotein biosynthesis (diacylglyceryl transfer).</text>
</comment>
<feature type="transmembrane region" description="Helical" evidence="7">
    <location>
        <begin position="98"/>
        <end position="119"/>
    </location>
</feature>
<comment type="function">
    <text evidence="7">Catalyzes the transfer of the diacylglyceryl group from phosphatidylglycerol to the sulfhydryl group of the N-terminal cysteine of a prolipoprotein, the first step in the formation of mature lipoproteins.</text>
</comment>
<feature type="transmembrane region" description="Helical" evidence="7">
    <location>
        <begin position="210"/>
        <end position="229"/>
    </location>
</feature>
<evidence type="ECO:0000256" key="3">
    <source>
        <dbReference type="ARBA" id="ARBA00022679"/>
    </source>
</evidence>
<dbReference type="RefSeq" id="WP_166319562.1">
    <property type="nucleotide sequence ID" value="NZ_CP049866.1"/>
</dbReference>
<dbReference type="AlphaFoldDB" id="A0A6G7YHX8"/>
<accession>A0A6G7YHX8</accession>
<dbReference type="PANTHER" id="PTHR30589">
    <property type="entry name" value="PROLIPOPROTEIN DIACYLGLYCERYL TRANSFERASE"/>
    <property type="match status" value="1"/>
</dbReference>
<keyword evidence="8" id="KW-0328">Glycosyltransferase</keyword>
<feature type="binding site" evidence="7">
    <location>
        <position position="145"/>
    </location>
    <ligand>
        <name>a 1,2-diacyl-sn-glycero-3-phospho-(1'-sn-glycerol)</name>
        <dbReference type="ChEBI" id="CHEBI:64716"/>
    </ligand>
</feature>
<evidence type="ECO:0000256" key="7">
    <source>
        <dbReference type="HAMAP-Rule" id="MF_01147"/>
    </source>
</evidence>
<dbReference type="KEGG" id="npi:G7071_13420"/>
<keyword evidence="6 7" id="KW-0472">Membrane</keyword>
<feature type="transmembrane region" description="Helical" evidence="7">
    <location>
        <begin position="186"/>
        <end position="203"/>
    </location>
</feature>
<dbReference type="HAMAP" id="MF_01147">
    <property type="entry name" value="Lgt"/>
    <property type="match status" value="1"/>
</dbReference>
<dbReference type="EC" id="2.5.1.145" evidence="7"/>
<sequence length="289" mass="32059">MQPLLTVLSIPSPSQGTWEIGPFPLRAYALCIIAGIIAAIWIGERRWVARGGRSGEVSDLALWGVPFGIVGARIYHVLTDWQLYFGEGQNPVTALYLWRGGLGVWGGIAMGALGVVIGARLRGIKLLPVLDAMAPGVLVAQALGRWGNWFNQELFGRPTTLPWALEIDEAHRPAGYLEHETFHPTFLYESLWCLAAFAVVVWADRRWRLGHGRVAALYVMTYTLGRLWIESLRIDEVQLADVGGLRFNEWTSIVLFGLATAYFVWAGRARPGREETVYSREPAPVSSTD</sequence>
<keyword evidence="4 7" id="KW-0812">Transmembrane</keyword>
<dbReference type="UniPathway" id="UPA00664"/>
<feature type="transmembrane region" description="Helical" evidence="7">
    <location>
        <begin position="26"/>
        <end position="48"/>
    </location>
</feature>
<gene>
    <name evidence="7" type="primary">lgt</name>
    <name evidence="8" type="ORF">G7071_13420</name>
</gene>
<keyword evidence="3 7" id="KW-0808">Transferase</keyword>
<dbReference type="PANTHER" id="PTHR30589:SF0">
    <property type="entry name" value="PHOSPHATIDYLGLYCEROL--PROLIPOPROTEIN DIACYLGLYCERYL TRANSFERASE"/>
    <property type="match status" value="1"/>
</dbReference>
<evidence type="ECO:0000256" key="5">
    <source>
        <dbReference type="ARBA" id="ARBA00022989"/>
    </source>
</evidence>
<comment type="subcellular location">
    <subcellularLocation>
        <location evidence="7">Cell membrane</location>
        <topology evidence="7">Multi-pass membrane protein</topology>
    </subcellularLocation>
</comment>
<reference evidence="8 9" key="1">
    <citation type="submission" date="2020-03" db="EMBL/GenBank/DDBJ databases">
        <title>Nocardioides sp. nov., isolated from fish.</title>
        <authorList>
            <person name="Hyun D.-W."/>
            <person name="Bae J.-W."/>
        </authorList>
    </citation>
    <scope>NUCLEOTIDE SEQUENCE [LARGE SCALE GENOMIC DNA]</scope>
    <source>
        <strain evidence="8 9">HDW12A</strain>
    </source>
</reference>
<proteinExistence type="inferred from homology"/>
<dbReference type="GO" id="GO:0008961">
    <property type="term" value="F:phosphatidylglycerol-prolipoprotein diacylglyceryl transferase activity"/>
    <property type="evidence" value="ECO:0007669"/>
    <property type="project" value="UniProtKB-UniRule"/>
</dbReference>
<evidence type="ECO:0000256" key="4">
    <source>
        <dbReference type="ARBA" id="ARBA00022692"/>
    </source>
</evidence>
<comment type="similarity">
    <text evidence="1 7">Belongs to the Lgt family.</text>
</comment>
<evidence type="ECO:0000256" key="1">
    <source>
        <dbReference type="ARBA" id="ARBA00007150"/>
    </source>
</evidence>
<keyword evidence="2 7" id="KW-1003">Cell membrane</keyword>
<evidence type="ECO:0000313" key="8">
    <source>
        <dbReference type="EMBL" id="QIK76276.1"/>
    </source>
</evidence>
<dbReference type="NCBIfam" id="TIGR00544">
    <property type="entry name" value="lgt"/>
    <property type="match status" value="1"/>
</dbReference>
<dbReference type="InterPro" id="IPR001640">
    <property type="entry name" value="Lgt"/>
</dbReference>
<keyword evidence="8" id="KW-0449">Lipoprotein</keyword>
<organism evidence="8 9">
    <name type="scientific">Nocardioides piscis</name>
    <dbReference type="NCBI Taxonomy" id="2714938"/>
    <lineage>
        <taxon>Bacteria</taxon>
        <taxon>Bacillati</taxon>
        <taxon>Actinomycetota</taxon>
        <taxon>Actinomycetes</taxon>
        <taxon>Propionibacteriales</taxon>
        <taxon>Nocardioidaceae</taxon>
        <taxon>Nocardioides</taxon>
    </lineage>
</organism>
<feature type="transmembrane region" description="Helical" evidence="7">
    <location>
        <begin position="60"/>
        <end position="78"/>
    </location>
</feature>
<dbReference type="PROSITE" id="PS01311">
    <property type="entry name" value="LGT"/>
    <property type="match status" value="1"/>
</dbReference>
<name>A0A6G7YHX8_9ACTN</name>
<feature type="transmembrane region" description="Helical" evidence="7">
    <location>
        <begin position="249"/>
        <end position="266"/>
    </location>
</feature>
<feature type="transmembrane region" description="Helical" evidence="7">
    <location>
        <begin position="126"/>
        <end position="144"/>
    </location>
</feature>
<dbReference type="Proteomes" id="UP000502035">
    <property type="component" value="Chromosome"/>
</dbReference>
<dbReference type="Pfam" id="PF01790">
    <property type="entry name" value="LGT"/>
    <property type="match status" value="1"/>
</dbReference>
<protein>
    <recommendedName>
        <fullName evidence="7">Phosphatidylglycerol--prolipoprotein diacylglyceryl transferase</fullName>
        <ecNumber evidence="7">2.5.1.145</ecNumber>
    </recommendedName>
</protein>
<dbReference type="GO" id="GO:0005886">
    <property type="term" value="C:plasma membrane"/>
    <property type="evidence" value="ECO:0007669"/>
    <property type="project" value="UniProtKB-SubCell"/>
</dbReference>
<evidence type="ECO:0000256" key="6">
    <source>
        <dbReference type="ARBA" id="ARBA00023136"/>
    </source>
</evidence>
<evidence type="ECO:0000256" key="2">
    <source>
        <dbReference type="ARBA" id="ARBA00022475"/>
    </source>
</evidence>